<evidence type="ECO:0000256" key="2">
    <source>
        <dbReference type="ARBA" id="ARBA00004496"/>
    </source>
</evidence>
<feature type="region of interest" description="Disordered" evidence="4">
    <location>
        <begin position="108"/>
        <end position="147"/>
    </location>
</feature>
<name>A0AAD4DFF1_9FUNG</name>
<dbReference type="EMBL" id="JAAAIL010000523">
    <property type="protein sequence ID" value="KAG0275110.1"/>
    <property type="molecule type" value="Genomic_DNA"/>
</dbReference>
<dbReference type="SUPFAM" id="SSF57959">
    <property type="entry name" value="Leucine zipper domain"/>
    <property type="match status" value="1"/>
</dbReference>
<dbReference type="PROSITE" id="PS00036">
    <property type="entry name" value="BZIP_BASIC"/>
    <property type="match status" value="1"/>
</dbReference>
<evidence type="ECO:0000256" key="4">
    <source>
        <dbReference type="SAM" id="MobiDB-lite"/>
    </source>
</evidence>
<dbReference type="GO" id="GO:0005737">
    <property type="term" value="C:cytoplasm"/>
    <property type="evidence" value="ECO:0007669"/>
    <property type="project" value="UniProtKB-SubCell"/>
</dbReference>
<keyword evidence="3" id="KW-0539">Nucleus</keyword>
<dbReference type="GO" id="GO:0090575">
    <property type="term" value="C:RNA polymerase II transcription regulator complex"/>
    <property type="evidence" value="ECO:0007669"/>
    <property type="project" value="TreeGrafter"/>
</dbReference>
<protein>
    <submittedName>
        <fullName evidence="6">DNA-binding transcription factor yap1</fullName>
    </submittedName>
</protein>
<dbReference type="Gene3D" id="1.20.5.170">
    <property type="match status" value="1"/>
</dbReference>
<dbReference type="Proteomes" id="UP001194580">
    <property type="component" value="Unassembled WGS sequence"/>
</dbReference>
<evidence type="ECO:0000313" key="6">
    <source>
        <dbReference type="EMBL" id="KAG0275110.1"/>
    </source>
</evidence>
<dbReference type="GO" id="GO:0001228">
    <property type="term" value="F:DNA-binding transcription activator activity, RNA polymerase II-specific"/>
    <property type="evidence" value="ECO:0007669"/>
    <property type="project" value="TreeGrafter"/>
</dbReference>
<keyword evidence="6" id="KW-0238">DNA-binding</keyword>
<proteinExistence type="predicted"/>
<comment type="subcellular location">
    <subcellularLocation>
        <location evidence="2">Cytoplasm</location>
    </subcellularLocation>
    <subcellularLocation>
        <location evidence="1">Nucleus</location>
    </subcellularLocation>
</comment>
<comment type="caution">
    <text evidence="6">The sequence shown here is derived from an EMBL/GenBank/DDBJ whole genome shotgun (WGS) entry which is preliminary data.</text>
</comment>
<feature type="domain" description="BZIP" evidence="5">
    <location>
        <begin position="132"/>
        <end position="147"/>
    </location>
</feature>
<feature type="compositionally biased region" description="Low complexity" evidence="4">
    <location>
        <begin position="526"/>
        <end position="538"/>
    </location>
</feature>
<feature type="compositionally biased region" description="Polar residues" evidence="4">
    <location>
        <begin position="257"/>
        <end position="280"/>
    </location>
</feature>
<gene>
    <name evidence="6" type="primary">YAP1_1</name>
    <name evidence="6" type="ORF">BGZ95_009180</name>
</gene>
<dbReference type="PANTHER" id="PTHR40621:SF6">
    <property type="entry name" value="AP-1-LIKE TRANSCRIPTION FACTOR YAP1-RELATED"/>
    <property type="match status" value="1"/>
</dbReference>
<dbReference type="InterPro" id="IPR046347">
    <property type="entry name" value="bZIP_sf"/>
</dbReference>
<dbReference type="Gene3D" id="1.10.238.100">
    <property type="entry name" value="YAP1 redox domain. Chain B"/>
    <property type="match status" value="1"/>
</dbReference>
<dbReference type="PANTHER" id="PTHR40621">
    <property type="entry name" value="TRANSCRIPTION FACTOR KAPC-RELATED"/>
    <property type="match status" value="1"/>
</dbReference>
<dbReference type="InterPro" id="IPR004827">
    <property type="entry name" value="bZIP"/>
</dbReference>
<evidence type="ECO:0000256" key="1">
    <source>
        <dbReference type="ARBA" id="ARBA00004123"/>
    </source>
</evidence>
<feature type="compositionally biased region" description="Basic residues" evidence="4">
    <location>
        <begin position="53"/>
        <end position="65"/>
    </location>
</feature>
<dbReference type="SMART" id="SM00338">
    <property type="entry name" value="BRLZ"/>
    <property type="match status" value="1"/>
</dbReference>
<dbReference type="GO" id="GO:0000976">
    <property type="term" value="F:transcription cis-regulatory region binding"/>
    <property type="evidence" value="ECO:0007669"/>
    <property type="project" value="InterPro"/>
</dbReference>
<feature type="region of interest" description="Disordered" evidence="4">
    <location>
        <begin position="42"/>
        <end position="85"/>
    </location>
</feature>
<sequence>MSLQPATNDYTVPVSDNEWAQMLQSNREAQELLSNAIAHHQEHYEDPSAANKRIGHNSNHLHHKSDHYNNDTSANGDYSDGENSSGESHILVIGVPFRIILLILDEAGTPGDGKPAPKKAGRKPLTTEPTTKRKAQNRAAQRAFRERKEKYVKSLEDRIKELEDLNPGKGDNKLAEENMNLKVLVQKLETENYFLKEQSFNFDFPISQPGLYNVAKAQRDASAQNLAKTLPPSNQTIKAATTQAEASSMVSEVKFPTPTTSERQWTPPSSGGDSVPNSPLNHDLPTPDQETMSQISTTDSAGIVPRFRHSTPEEMALFSTLLDGTGNTYSNAGIHGQLGTNNNHSGLADINTLMGLHNANTAIHNNSNNNNNNNSPLNTSLHSPMNTHLFGSTSNNNTFSNQRLQSASPATSMALFSDNSPSPTIDDLVNTPLFHTDKDGMVHFTPPVVPMSGPSLTLEQTQALFTDFRDPSDPRDFFSGYDDAVDNTFQGDSIHDLLNDPLLDYTHAFANAGVVSPPVHSLEANSHSSSPTTTKSAPAPVPMPVVLPTTEGCNDGEPKHMLPPLIEGEQTIPCPQAWEQLAKHPNFDDADIDELCAELKSKAKCSGHGPVIPVSEVDKVMSRLNQY</sequence>
<dbReference type="GO" id="GO:0033554">
    <property type="term" value="P:cellular response to stress"/>
    <property type="evidence" value="ECO:0007669"/>
    <property type="project" value="UniProtKB-ARBA"/>
</dbReference>
<evidence type="ECO:0000259" key="5">
    <source>
        <dbReference type="PROSITE" id="PS00036"/>
    </source>
</evidence>
<evidence type="ECO:0000256" key="3">
    <source>
        <dbReference type="ARBA" id="ARBA00023242"/>
    </source>
</evidence>
<feature type="region of interest" description="Disordered" evidence="4">
    <location>
        <begin position="520"/>
        <end position="541"/>
    </location>
</feature>
<dbReference type="InterPro" id="IPR013910">
    <property type="entry name" value="TF_PAP1"/>
</dbReference>
<dbReference type="AlphaFoldDB" id="A0AAD4DFF1"/>
<dbReference type="InterPro" id="IPR050936">
    <property type="entry name" value="AP-1-like"/>
</dbReference>
<dbReference type="Pfam" id="PF08601">
    <property type="entry name" value="PAP1"/>
    <property type="match status" value="1"/>
</dbReference>
<dbReference type="SUPFAM" id="SSF111430">
    <property type="entry name" value="YAP1 redox domain"/>
    <property type="match status" value="1"/>
</dbReference>
<dbReference type="Pfam" id="PF00170">
    <property type="entry name" value="bZIP_1"/>
    <property type="match status" value="1"/>
</dbReference>
<accession>A0AAD4DFF1</accession>
<feature type="region of interest" description="Disordered" evidence="4">
    <location>
        <begin position="240"/>
        <end position="295"/>
    </location>
</feature>
<feature type="compositionally biased region" description="Polar residues" evidence="4">
    <location>
        <begin position="70"/>
        <end position="85"/>
    </location>
</feature>
<feature type="compositionally biased region" description="Polar residues" evidence="4">
    <location>
        <begin position="240"/>
        <end position="250"/>
    </location>
</feature>
<evidence type="ECO:0000313" key="7">
    <source>
        <dbReference type="Proteomes" id="UP001194580"/>
    </source>
</evidence>
<dbReference type="InterPro" id="IPR023167">
    <property type="entry name" value="Yap1_redox_dom_sf"/>
</dbReference>
<organism evidence="6 7">
    <name type="scientific">Linnemannia exigua</name>
    <dbReference type="NCBI Taxonomy" id="604196"/>
    <lineage>
        <taxon>Eukaryota</taxon>
        <taxon>Fungi</taxon>
        <taxon>Fungi incertae sedis</taxon>
        <taxon>Mucoromycota</taxon>
        <taxon>Mortierellomycotina</taxon>
        <taxon>Mortierellomycetes</taxon>
        <taxon>Mortierellales</taxon>
        <taxon>Mortierellaceae</taxon>
        <taxon>Linnemannia</taxon>
    </lineage>
</organism>
<reference evidence="6" key="1">
    <citation type="journal article" date="2020" name="Fungal Divers.">
        <title>Resolving the Mortierellaceae phylogeny through synthesis of multi-gene phylogenetics and phylogenomics.</title>
        <authorList>
            <person name="Vandepol N."/>
            <person name="Liber J."/>
            <person name="Desiro A."/>
            <person name="Na H."/>
            <person name="Kennedy M."/>
            <person name="Barry K."/>
            <person name="Grigoriev I.V."/>
            <person name="Miller A.N."/>
            <person name="O'Donnell K."/>
            <person name="Stajich J.E."/>
            <person name="Bonito G."/>
        </authorList>
    </citation>
    <scope>NUCLEOTIDE SEQUENCE</scope>
    <source>
        <strain evidence="6">NRRL 28262</strain>
    </source>
</reference>
<dbReference type="CDD" id="cd14688">
    <property type="entry name" value="bZIP_YAP"/>
    <property type="match status" value="1"/>
</dbReference>
<keyword evidence="7" id="KW-1185">Reference proteome</keyword>